<evidence type="ECO:0000256" key="1">
    <source>
        <dbReference type="SAM" id="Phobius"/>
    </source>
</evidence>
<feature type="transmembrane region" description="Helical" evidence="1">
    <location>
        <begin position="6"/>
        <end position="26"/>
    </location>
</feature>
<keyword evidence="1" id="KW-0472">Membrane</keyword>
<evidence type="ECO:0000313" key="3">
    <source>
        <dbReference type="Proteomes" id="UP000008983"/>
    </source>
</evidence>
<reference evidence="2 3" key="1">
    <citation type="submission" date="2011-07" db="EMBL/GenBank/DDBJ databases">
        <authorList>
            <person name="Coyne R."/>
            <person name="Brami D."/>
            <person name="Johnson J."/>
            <person name="Hostetler J."/>
            <person name="Hannick L."/>
            <person name="Clark T."/>
            <person name="Cassidy-Hanley D."/>
            <person name="Inman J."/>
        </authorList>
    </citation>
    <scope>NUCLEOTIDE SEQUENCE [LARGE SCALE GENOMIC DNA]</scope>
    <source>
        <strain evidence="2 3">G5</strain>
    </source>
</reference>
<dbReference type="STRING" id="857967.G0QQP4"/>
<sequence>MKYFIIKLTSILSIFFMILLTGNIPIHVKSYKENTRLISLSSSFTGGLFLSIGILYLIPQSQENLNQHYLRKIRIFKGGLYKIKKQKIIQQQKDEINEMYNQMPEHFQQTLQKNKHKLSQEQYTTSEMLQNKDEISLKMSISKQSNQIQNILQQNK</sequence>
<feature type="transmembrane region" description="Helical" evidence="1">
    <location>
        <begin position="38"/>
        <end position="58"/>
    </location>
</feature>
<keyword evidence="1" id="KW-1133">Transmembrane helix</keyword>
<keyword evidence="3" id="KW-1185">Reference proteome</keyword>
<dbReference type="RefSeq" id="XP_004036448.1">
    <property type="nucleotide sequence ID" value="XM_004036400.1"/>
</dbReference>
<gene>
    <name evidence="2" type="ORF">IMG5_082090</name>
</gene>
<protein>
    <recommendedName>
        <fullName evidence="4">Transmembrane protein</fullName>
    </recommendedName>
</protein>
<dbReference type="Proteomes" id="UP000008983">
    <property type="component" value="Unassembled WGS sequence"/>
</dbReference>
<dbReference type="EMBL" id="GL983664">
    <property type="protein sequence ID" value="EGR32462.1"/>
    <property type="molecule type" value="Genomic_DNA"/>
</dbReference>
<keyword evidence="1" id="KW-0812">Transmembrane</keyword>
<name>G0QQP4_ICHMU</name>
<proteinExistence type="predicted"/>
<dbReference type="InParanoid" id="G0QQP4"/>
<evidence type="ECO:0000313" key="2">
    <source>
        <dbReference type="EMBL" id="EGR32462.1"/>
    </source>
</evidence>
<evidence type="ECO:0008006" key="4">
    <source>
        <dbReference type="Google" id="ProtNLM"/>
    </source>
</evidence>
<dbReference type="eggNOG" id="ENOG502SW91">
    <property type="taxonomic scope" value="Eukaryota"/>
</dbReference>
<accession>G0QQP4</accession>
<dbReference type="AlphaFoldDB" id="G0QQP4"/>
<dbReference type="GeneID" id="14908623"/>
<organism evidence="2 3">
    <name type="scientific">Ichthyophthirius multifiliis</name>
    <name type="common">White spot disease agent</name>
    <name type="synonym">Ich</name>
    <dbReference type="NCBI Taxonomy" id="5932"/>
    <lineage>
        <taxon>Eukaryota</taxon>
        <taxon>Sar</taxon>
        <taxon>Alveolata</taxon>
        <taxon>Ciliophora</taxon>
        <taxon>Intramacronucleata</taxon>
        <taxon>Oligohymenophorea</taxon>
        <taxon>Hymenostomatida</taxon>
        <taxon>Ophryoglenina</taxon>
        <taxon>Ichthyophthirius</taxon>
    </lineage>
</organism>